<dbReference type="Proteomes" id="UP000077266">
    <property type="component" value="Unassembled WGS sequence"/>
</dbReference>
<dbReference type="InterPro" id="IPR032675">
    <property type="entry name" value="LRR_dom_sf"/>
</dbReference>
<accession>A0A165G5X5</accession>
<evidence type="ECO:0000313" key="2">
    <source>
        <dbReference type="Proteomes" id="UP000077266"/>
    </source>
</evidence>
<name>A0A165G5X5_EXIGL</name>
<gene>
    <name evidence="1" type="ORF">EXIGLDRAFT_771231</name>
</gene>
<evidence type="ECO:0000313" key="1">
    <source>
        <dbReference type="EMBL" id="KZV90028.1"/>
    </source>
</evidence>
<dbReference type="Gene3D" id="3.80.10.10">
    <property type="entry name" value="Ribonuclease Inhibitor"/>
    <property type="match status" value="1"/>
</dbReference>
<dbReference type="STRING" id="1314781.A0A165G5X5"/>
<dbReference type="InParanoid" id="A0A165G5X5"/>
<proteinExistence type="predicted"/>
<keyword evidence="2" id="KW-1185">Reference proteome</keyword>
<dbReference type="EMBL" id="KV426058">
    <property type="protein sequence ID" value="KZV90028.1"/>
    <property type="molecule type" value="Genomic_DNA"/>
</dbReference>
<evidence type="ECO:0008006" key="3">
    <source>
        <dbReference type="Google" id="ProtNLM"/>
    </source>
</evidence>
<dbReference type="SUPFAM" id="SSF52047">
    <property type="entry name" value="RNI-like"/>
    <property type="match status" value="1"/>
</dbReference>
<protein>
    <recommendedName>
        <fullName evidence="3">F-box domain-containing protein</fullName>
    </recommendedName>
</protein>
<dbReference type="AlphaFoldDB" id="A0A165G5X5"/>
<reference evidence="1 2" key="1">
    <citation type="journal article" date="2016" name="Mol. Biol. Evol.">
        <title>Comparative Genomics of Early-Diverging Mushroom-Forming Fungi Provides Insights into the Origins of Lignocellulose Decay Capabilities.</title>
        <authorList>
            <person name="Nagy L.G."/>
            <person name="Riley R."/>
            <person name="Tritt A."/>
            <person name="Adam C."/>
            <person name="Daum C."/>
            <person name="Floudas D."/>
            <person name="Sun H."/>
            <person name="Yadav J.S."/>
            <person name="Pangilinan J."/>
            <person name="Larsson K.H."/>
            <person name="Matsuura K."/>
            <person name="Barry K."/>
            <person name="Labutti K."/>
            <person name="Kuo R."/>
            <person name="Ohm R.A."/>
            <person name="Bhattacharya S.S."/>
            <person name="Shirouzu T."/>
            <person name="Yoshinaga Y."/>
            <person name="Martin F.M."/>
            <person name="Grigoriev I.V."/>
            <person name="Hibbett D.S."/>
        </authorList>
    </citation>
    <scope>NUCLEOTIDE SEQUENCE [LARGE SCALE GENOMIC DNA]</scope>
    <source>
        <strain evidence="1 2">HHB12029</strain>
    </source>
</reference>
<sequence length="756" mass="85829">MSTSTTISSPATTQQPLTAYEAVTDHRRIHSMLLSNGPHKGTGIRRDDGLQFLERIREYYRKRAASPDDGRFEMPFTLWIAKFMFMLGPLGELLRHVRFALDQDAVASYGPRDPDMSPVWHDPLRPGEPDWDSDDDFEANDALVQDGRIGADVYTYSMDDERVLYETYDKIGLYGVYPLQDFLSRIYRTFRSIIKHGEPKFQRILITTMPFELNDMIVGYLGKKDRQSLGLTSSFFRDLCAATTQEGAKFVQRHDHSVVRTGIQAGLPESQSVYHSMLASVASLVESIDRFLANSGYLGNLRYASFVNQWIDLFPGFIREPTASLLDMSVYRPLSEALALLLVSSNLRSLDLRGFGLTYEILDGIASSSTLRKLHIDRCFPVIAHKEGMVYVHMRKRVIPHQGTVMVERTRLHASFVSLATLSIGFGPEYDVAQRNWNIVSLCPSLEDLYCYSSHLDRAYEYPSPMLWPSVNLARLKRVNLEGCSSAFSMFIAGCRKGAERTDTKGGWERLKLRTYLPISNEDFGPLMDYIALYQPDLRVLILEGLRVLPAHTITVIAKACPSLDCLAVSRRARDNSLVNDVCLWDERIEAYASAVSNFASLRHLTVNMLWFPHPMISPATSPLPSPLPTDPDHEYSTIDLDAAYALHSQPTYNVTIDPDLLEDVPTWYDSVLRPPPIRIIDHRRWDPINMAYEFQHATPTLRSFAIRGETTHVRTVIESDDYGRDSGAFIIVEDPQNDLFHNSWNPPYGSTWSHE</sequence>
<organism evidence="1 2">
    <name type="scientific">Exidia glandulosa HHB12029</name>
    <dbReference type="NCBI Taxonomy" id="1314781"/>
    <lineage>
        <taxon>Eukaryota</taxon>
        <taxon>Fungi</taxon>
        <taxon>Dikarya</taxon>
        <taxon>Basidiomycota</taxon>
        <taxon>Agaricomycotina</taxon>
        <taxon>Agaricomycetes</taxon>
        <taxon>Auriculariales</taxon>
        <taxon>Exidiaceae</taxon>
        <taxon>Exidia</taxon>
    </lineage>
</organism>